<dbReference type="STRING" id="1202724.AM493_00425"/>
<dbReference type="RefSeq" id="WP_054405695.1">
    <property type="nucleotide sequence ID" value="NZ_FOYA01000012.1"/>
</dbReference>
<comment type="caution">
    <text evidence="1">The sequence shown here is derived from an EMBL/GenBank/DDBJ whole genome shotgun (WGS) entry which is preliminary data.</text>
</comment>
<evidence type="ECO:0000313" key="1">
    <source>
        <dbReference type="EMBL" id="KOS04675.1"/>
    </source>
</evidence>
<reference evidence="1 2" key="1">
    <citation type="submission" date="2015-08" db="EMBL/GenBank/DDBJ databases">
        <title>Whole genome sequence of Flavobacterium akiainvivens IK-1T, from decaying Wikstroemia oahuensis, an endemic Hawaiian shrub.</title>
        <authorList>
            <person name="Wan X."/>
            <person name="Hou S."/>
            <person name="Saito J."/>
            <person name="Donachie S."/>
        </authorList>
    </citation>
    <scope>NUCLEOTIDE SEQUENCE [LARGE SCALE GENOMIC DNA]</scope>
    <source>
        <strain evidence="1 2">IK-1</strain>
    </source>
</reference>
<gene>
    <name evidence="1" type="ORF">AM493_00425</name>
</gene>
<dbReference type="PROSITE" id="PS51257">
    <property type="entry name" value="PROKAR_LIPOPROTEIN"/>
    <property type="match status" value="1"/>
</dbReference>
<proteinExistence type="predicted"/>
<dbReference type="PATRIC" id="fig|1202724.3.peg.79"/>
<organism evidence="1 2">
    <name type="scientific">Flavobacterium akiainvivens</name>
    <dbReference type="NCBI Taxonomy" id="1202724"/>
    <lineage>
        <taxon>Bacteria</taxon>
        <taxon>Pseudomonadati</taxon>
        <taxon>Bacteroidota</taxon>
        <taxon>Flavobacteriia</taxon>
        <taxon>Flavobacteriales</taxon>
        <taxon>Flavobacteriaceae</taxon>
        <taxon>Flavobacterium</taxon>
    </lineage>
</organism>
<evidence type="ECO:0000313" key="2">
    <source>
        <dbReference type="Proteomes" id="UP000037755"/>
    </source>
</evidence>
<dbReference type="EMBL" id="LIYD01000005">
    <property type="protein sequence ID" value="KOS04675.1"/>
    <property type="molecule type" value="Genomic_DNA"/>
</dbReference>
<accession>A0A0M8M8F2</accession>
<dbReference type="OrthoDB" id="714297at2"/>
<keyword evidence="2" id="KW-1185">Reference proteome</keyword>
<dbReference type="Proteomes" id="UP000037755">
    <property type="component" value="Unassembled WGS sequence"/>
</dbReference>
<dbReference type="AlphaFoldDB" id="A0A0M8M8F2"/>
<protein>
    <submittedName>
        <fullName evidence="1">Uncharacterized protein</fullName>
    </submittedName>
</protein>
<name>A0A0M8M8F2_9FLAO</name>
<sequence>MKKLLVFLSVLFIVLSCSNKSNENHEERPVIKGLHFFDFDEVVYYKTTMKQTDLDTVFNAPKSIRRQLLLDVLTSYTPESLKDSVFVAQLEDIGYNKKVLPDSINESLNKIFSERAYDEDYAAPACMPYFRDVYVFRKNNKITGVAKICYGCGFSYFTGTDAVTQNFGRHNELKHLEKIVK</sequence>